<evidence type="ECO:0000313" key="1">
    <source>
        <dbReference type="EMBL" id="KDQ10659.1"/>
    </source>
</evidence>
<accession>A0A067M513</accession>
<dbReference type="InterPro" id="IPR036684">
    <property type="entry name" value="Ca_lectin_sf"/>
</dbReference>
<proteinExistence type="predicted"/>
<dbReference type="AlphaFoldDB" id="A0A067M513"/>
<reference evidence="2" key="1">
    <citation type="journal article" date="2014" name="Proc. Natl. Acad. Sci. U.S.A.">
        <title>Extensive sampling of basidiomycete genomes demonstrates inadequacy of the white-rot/brown-rot paradigm for wood decay fungi.</title>
        <authorList>
            <person name="Riley R."/>
            <person name="Salamov A.A."/>
            <person name="Brown D.W."/>
            <person name="Nagy L.G."/>
            <person name="Floudas D."/>
            <person name="Held B.W."/>
            <person name="Levasseur A."/>
            <person name="Lombard V."/>
            <person name="Morin E."/>
            <person name="Otillar R."/>
            <person name="Lindquist E.A."/>
            <person name="Sun H."/>
            <person name="LaButti K.M."/>
            <person name="Schmutz J."/>
            <person name="Jabbour D."/>
            <person name="Luo H."/>
            <person name="Baker S.E."/>
            <person name="Pisabarro A.G."/>
            <person name="Walton J.D."/>
            <person name="Blanchette R.A."/>
            <person name="Henrissat B."/>
            <person name="Martin F."/>
            <person name="Cullen D."/>
            <person name="Hibbett D.S."/>
            <person name="Grigoriev I.V."/>
        </authorList>
    </citation>
    <scope>NUCLEOTIDE SEQUENCE [LARGE SCALE GENOMIC DNA]</scope>
    <source>
        <strain evidence="2">FD-172 SS1</strain>
    </source>
</reference>
<dbReference type="InParanoid" id="A0A067M513"/>
<evidence type="ECO:0000313" key="2">
    <source>
        <dbReference type="Proteomes" id="UP000027195"/>
    </source>
</evidence>
<dbReference type="EMBL" id="KL198065">
    <property type="protein sequence ID" value="KDQ10659.1"/>
    <property type="molecule type" value="Genomic_DNA"/>
</dbReference>
<name>A0A067M513_BOTB1</name>
<dbReference type="Gene3D" id="2.60.120.400">
    <property type="entry name" value="Calcium-mediated lectin"/>
    <property type="match status" value="1"/>
</dbReference>
<dbReference type="HOGENOM" id="CLU_1834842_0_0_1"/>
<dbReference type="OrthoDB" id="2832228at2759"/>
<sequence>MSNAVQVPAGYRGTITGVARSGNLQRAKFELKDNTGYVLGVSQVMDQQVDPSSTTWSFGPFAFTATISVVVDYQGAPGQTFKPSKVVAPITVAKVANAKNHHGYIISTVLSEDHTDNDYNDAIISIFQYK</sequence>
<organism evidence="1 2">
    <name type="scientific">Botryobasidium botryosum (strain FD-172 SS1)</name>
    <dbReference type="NCBI Taxonomy" id="930990"/>
    <lineage>
        <taxon>Eukaryota</taxon>
        <taxon>Fungi</taxon>
        <taxon>Dikarya</taxon>
        <taxon>Basidiomycota</taxon>
        <taxon>Agaricomycotina</taxon>
        <taxon>Agaricomycetes</taxon>
        <taxon>Cantharellales</taxon>
        <taxon>Botryobasidiaceae</taxon>
        <taxon>Botryobasidium</taxon>
    </lineage>
</organism>
<dbReference type="Proteomes" id="UP000027195">
    <property type="component" value="Unassembled WGS sequence"/>
</dbReference>
<protein>
    <submittedName>
        <fullName evidence="1">Uncharacterized protein</fullName>
    </submittedName>
</protein>
<keyword evidence="2" id="KW-1185">Reference proteome</keyword>
<gene>
    <name evidence="1" type="ORF">BOTBODRAFT_46877</name>
</gene>